<accession>A0A8H3G272</accession>
<dbReference type="Proteomes" id="UP000664203">
    <property type="component" value="Unassembled WGS sequence"/>
</dbReference>
<keyword evidence="2" id="KW-1185">Reference proteome</keyword>
<organism evidence="1 2">
    <name type="scientific">Alectoria fallacina</name>
    <dbReference type="NCBI Taxonomy" id="1903189"/>
    <lineage>
        <taxon>Eukaryota</taxon>
        <taxon>Fungi</taxon>
        <taxon>Dikarya</taxon>
        <taxon>Ascomycota</taxon>
        <taxon>Pezizomycotina</taxon>
        <taxon>Lecanoromycetes</taxon>
        <taxon>OSLEUM clade</taxon>
        <taxon>Lecanoromycetidae</taxon>
        <taxon>Lecanorales</taxon>
        <taxon>Lecanorineae</taxon>
        <taxon>Parmeliaceae</taxon>
        <taxon>Alectoria</taxon>
    </lineage>
</organism>
<protein>
    <submittedName>
        <fullName evidence="1">Uncharacterized protein</fullName>
    </submittedName>
</protein>
<name>A0A8H3G272_9LECA</name>
<reference evidence="1" key="1">
    <citation type="submission" date="2021-03" db="EMBL/GenBank/DDBJ databases">
        <authorList>
            <person name="Tagirdzhanova G."/>
        </authorList>
    </citation>
    <scope>NUCLEOTIDE SEQUENCE</scope>
</reference>
<dbReference type="EMBL" id="CAJPDR010000349">
    <property type="protein sequence ID" value="CAF9933212.1"/>
    <property type="molecule type" value="Genomic_DNA"/>
</dbReference>
<dbReference type="AlphaFoldDB" id="A0A8H3G272"/>
<sequence>MTKSTDTTKPTKASITSRRDKGCGLTVDRVDLVTVWETSNEKKDFIETTVVVETGKPQSEGAVPSDPDFGLSEAKAGHIIEDMKADILSGYDRIIFHFYALYPILTEKVSKAPTWYSHPRQVLDWYQRIAVFLQEARLIFAEEQP</sequence>
<gene>
    <name evidence="1" type="ORF">ALECFALPRED_005506</name>
</gene>
<proteinExistence type="predicted"/>
<evidence type="ECO:0000313" key="2">
    <source>
        <dbReference type="Proteomes" id="UP000664203"/>
    </source>
</evidence>
<comment type="caution">
    <text evidence="1">The sequence shown here is derived from an EMBL/GenBank/DDBJ whole genome shotgun (WGS) entry which is preliminary data.</text>
</comment>
<evidence type="ECO:0000313" key="1">
    <source>
        <dbReference type="EMBL" id="CAF9933212.1"/>
    </source>
</evidence>